<dbReference type="AlphaFoldDB" id="A0A177YE55"/>
<evidence type="ECO:0000256" key="1">
    <source>
        <dbReference type="SAM" id="Phobius"/>
    </source>
</evidence>
<gene>
    <name evidence="2" type="ORF">A3K89_22005</name>
</gene>
<dbReference type="NCBIfam" id="NF042935">
    <property type="entry name" value="SCO6880_fam"/>
    <property type="match status" value="1"/>
</dbReference>
<keyword evidence="1" id="KW-1133">Transmembrane helix</keyword>
<proteinExistence type="predicted"/>
<protein>
    <recommendedName>
        <fullName evidence="4">Integral membrane protein</fullName>
    </recommendedName>
</protein>
<sequence length="501" mass="54802">MSTSIEAPYEPPIYSAGNRPQSTFAFGLPTKIIAYGAGFFAISFAVLIFVNVVVGLALMGIGALILTPLVIAPNGRTLYETGQLSMQWQWRKHIDKSTEYHAGPHSRIPGGRYKLPGLLARTKVYMGIDRHGNEFGMIHNPDDHRYTVVFDTLPGGDEAIIQRDKDLYTADWGVYLADLGLPGDIVGAVVVVENIPATGLRLARRAEHELVPTAPPLAATFVEQSAVRMPSGRHRTLARLSITFRATTRERQKDPDEMATELARRLPDLYESLSGAGIDAQPMTAAEITAAVHRSYNPSTENDFEELEISGLEHGVDWDDAGPGRAKTDWGHYRHDGGVSVVWEMAAPPESVFTDTVLKPLLQPHDDLPRKRLTLVYRPYTAGDAAKKVDKQHRDALHAINSRGSKITSAGSEKRHEIAEQARREMVSGAGYERYSALLTITVGSVEEIANAAAVTESLAARSRLRLRRAFAFQDAAFAAGLGVGVLLPDHISTSILVRRS</sequence>
<dbReference type="EMBL" id="LVHI01000015">
    <property type="protein sequence ID" value="OAK53797.1"/>
    <property type="molecule type" value="Genomic_DNA"/>
</dbReference>
<accession>A0A177YE55</accession>
<keyword evidence="1" id="KW-0472">Membrane</keyword>
<name>A0A177YE55_9NOCA</name>
<reference evidence="2 3" key="1">
    <citation type="submission" date="2016-03" db="EMBL/GenBank/DDBJ databases">
        <title>Genome sequence of Rhodococcus kyotonensis KB10.</title>
        <authorList>
            <person name="Jeong H."/>
            <person name="Hong C.E."/>
            <person name="Jo S.H."/>
            <person name="Park J.M."/>
        </authorList>
    </citation>
    <scope>NUCLEOTIDE SEQUENCE [LARGE SCALE GENOMIC DNA]</scope>
    <source>
        <strain evidence="2 3">KB10</strain>
    </source>
</reference>
<evidence type="ECO:0008006" key="4">
    <source>
        <dbReference type="Google" id="ProtNLM"/>
    </source>
</evidence>
<dbReference type="Proteomes" id="UP000077519">
    <property type="component" value="Unassembled WGS sequence"/>
</dbReference>
<feature type="transmembrane region" description="Helical" evidence="1">
    <location>
        <begin position="33"/>
        <end position="66"/>
    </location>
</feature>
<dbReference type="InterPro" id="IPR049978">
    <property type="entry name" value="SCO6880-like"/>
</dbReference>
<evidence type="ECO:0000313" key="3">
    <source>
        <dbReference type="Proteomes" id="UP000077519"/>
    </source>
</evidence>
<comment type="caution">
    <text evidence="2">The sequence shown here is derived from an EMBL/GenBank/DDBJ whole genome shotgun (WGS) entry which is preliminary data.</text>
</comment>
<keyword evidence="1" id="KW-0812">Transmembrane</keyword>
<evidence type="ECO:0000313" key="2">
    <source>
        <dbReference type="EMBL" id="OAK53797.1"/>
    </source>
</evidence>
<organism evidence="2 3">
    <name type="scientific">Rhodococcoides kyotonense</name>
    <dbReference type="NCBI Taxonomy" id="398843"/>
    <lineage>
        <taxon>Bacteria</taxon>
        <taxon>Bacillati</taxon>
        <taxon>Actinomycetota</taxon>
        <taxon>Actinomycetes</taxon>
        <taxon>Mycobacteriales</taxon>
        <taxon>Nocardiaceae</taxon>
        <taxon>Rhodococcoides</taxon>
    </lineage>
</organism>
<keyword evidence="3" id="KW-1185">Reference proteome</keyword>
<dbReference type="RefSeq" id="WP_068426765.1">
    <property type="nucleotide sequence ID" value="NZ_LVHI01000015.1"/>
</dbReference>